<gene>
    <name evidence="5" type="ORF">EWM64_g3837</name>
</gene>
<dbReference type="Gene3D" id="3.10.350.10">
    <property type="entry name" value="LysM domain"/>
    <property type="match status" value="2"/>
</dbReference>
<dbReference type="InterPro" id="IPR036779">
    <property type="entry name" value="LysM_dom_sf"/>
</dbReference>
<dbReference type="CDD" id="cd00118">
    <property type="entry name" value="LysM"/>
    <property type="match status" value="1"/>
</dbReference>
<evidence type="ECO:0000256" key="1">
    <source>
        <dbReference type="ARBA" id="ARBA00022669"/>
    </source>
</evidence>
<dbReference type="PANTHER" id="PTHR34997:SF1">
    <property type="entry name" value="PEPTIDOGLYCAN-BINDING LYSIN DOMAIN"/>
    <property type="match status" value="1"/>
</dbReference>
<dbReference type="AlphaFoldDB" id="A0A4Z0A2T4"/>
<sequence length="137" mass="14484">MFSTLRFFAFGAALLVASAGAQSNCDRFYAVNTGDTCDAISARQNVSTFQLQYVNNNTVDAACDNLFAGEVLCLGLQGEDCTTTFVVGSTDTCATITTAYNISLATVLANNPNVNSVCSNIYPGEVLCVASQVFQYP</sequence>
<proteinExistence type="predicted"/>
<evidence type="ECO:0000259" key="4">
    <source>
        <dbReference type="PROSITE" id="PS51782"/>
    </source>
</evidence>
<dbReference type="SMART" id="SM00257">
    <property type="entry name" value="LysM"/>
    <property type="match status" value="2"/>
</dbReference>
<dbReference type="PANTHER" id="PTHR34997">
    <property type="entry name" value="AM15"/>
    <property type="match status" value="1"/>
</dbReference>
<keyword evidence="1" id="KW-0147">Chitin-binding</keyword>
<organism evidence="5 6">
    <name type="scientific">Hericium alpestre</name>
    <dbReference type="NCBI Taxonomy" id="135208"/>
    <lineage>
        <taxon>Eukaryota</taxon>
        <taxon>Fungi</taxon>
        <taxon>Dikarya</taxon>
        <taxon>Basidiomycota</taxon>
        <taxon>Agaricomycotina</taxon>
        <taxon>Agaricomycetes</taxon>
        <taxon>Russulales</taxon>
        <taxon>Hericiaceae</taxon>
        <taxon>Hericium</taxon>
    </lineage>
</organism>
<dbReference type="GO" id="GO:0008061">
    <property type="term" value="F:chitin binding"/>
    <property type="evidence" value="ECO:0007669"/>
    <property type="project" value="UniProtKB-KW"/>
</dbReference>
<feature type="chain" id="PRO_5021326240" description="LysM domain-containing protein" evidence="3">
    <location>
        <begin position="22"/>
        <end position="137"/>
    </location>
</feature>
<evidence type="ECO:0000256" key="3">
    <source>
        <dbReference type="SAM" id="SignalP"/>
    </source>
</evidence>
<feature type="domain" description="LysM" evidence="4">
    <location>
        <begin position="27"/>
        <end position="74"/>
    </location>
</feature>
<dbReference type="SUPFAM" id="SSF54106">
    <property type="entry name" value="LysM domain"/>
    <property type="match status" value="2"/>
</dbReference>
<feature type="signal peptide" evidence="3">
    <location>
        <begin position="1"/>
        <end position="21"/>
    </location>
</feature>
<name>A0A4Z0A2T4_9AGAM</name>
<feature type="domain" description="LysM" evidence="4">
    <location>
        <begin position="83"/>
        <end position="129"/>
    </location>
</feature>
<evidence type="ECO:0000313" key="5">
    <source>
        <dbReference type="EMBL" id="TFY80179.1"/>
    </source>
</evidence>
<keyword evidence="6" id="KW-1185">Reference proteome</keyword>
<dbReference type="Pfam" id="PF01476">
    <property type="entry name" value="LysM"/>
    <property type="match status" value="2"/>
</dbReference>
<keyword evidence="2" id="KW-0843">Virulence</keyword>
<dbReference type="InterPro" id="IPR018392">
    <property type="entry name" value="LysM"/>
</dbReference>
<accession>A0A4Z0A2T4</accession>
<dbReference type="PROSITE" id="PS51782">
    <property type="entry name" value="LYSM"/>
    <property type="match status" value="2"/>
</dbReference>
<protein>
    <recommendedName>
        <fullName evidence="4">LysM domain-containing protein</fullName>
    </recommendedName>
</protein>
<evidence type="ECO:0000256" key="2">
    <source>
        <dbReference type="ARBA" id="ARBA00023026"/>
    </source>
</evidence>
<dbReference type="OrthoDB" id="5985073at2759"/>
<comment type="caution">
    <text evidence="5">The sequence shown here is derived from an EMBL/GenBank/DDBJ whole genome shotgun (WGS) entry which is preliminary data.</text>
</comment>
<evidence type="ECO:0000313" key="6">
    <source>
        <dbReference type="Proteomes" id="UP000298061"/>
    </source>
</evidence>
<keyword evidence="3" id="KW-0732">Signal</keyword>
<dbReference type="InterPro" id="IPR052210">
    <property type="entry name" value="LysM1-like"/>
</dbReference>
<dbReference type="STRING" id="135208.A0A4Z0A2T4"/>
<dbReference type="EMBL" id="SFCI01000379">
    <property type="protein sequence ID" value="TFY80179.1"/>
    <property type="molecule type" value="Genomic_DNA"/>
</dbReference>
<reference evidence="5 6" key="1">
    <citation type="submission" date="2019-02" db="EMBL/GenBank/DDBJ databases">
        <title>Genome sequencing of the rare red list fungi Hericium alpestre (H. flagellum).</title>
        <authorList>
            <person name="Buettner E."/>
            <person name="Kellner H."/>
        </authorList>
    </citation>
    <scope>NUCLEOTIDE SEQUENCE [LARGE SCALE GENOMIC DNA]</scope>
    <source>
        <strain evidence="5 6">DSM 108284</strain>
    </source>
</reference>
<dbReference type="Proteomes" id="UP000298061">
    <property type="component" value="Unassembled WGS sequence"/>
</dbReference>